<dbReference type="Pfam" id="PF02153">
    <property type="entry name" value="PDH_N"/>
    <property type="match status" value="1"/>
</dbReference>
<keyword evidence="15" id="KW-1185">Reference proteome</keyword>
<dbReference type="SUPFAM" id="SSF55021">
    <property type="entry name" value="ACT-like"/>
    <property type="match status" value="1"/>
</dbReference>
<comment type="catalytic activity">
    <reaction evidence="10">
        <text>prephenate + NAD(+) = 3-(4-hydroxyphenyl)pyruvate + CO2 + NADH</text>
        <dbReference type="Rhea" id="RHEA:13869"/>
        <dbReference type="ChEBI" id="CHEBI:16526"/>
        <dbReference type="ChEBI" id="CHEBI:29934"/>
        <dbReference type="ChEBI" id="CHEBI:36242"/>
        <dbReference type="ChEBI" id="CHEBI:57540"/>
        <dbReference type="ChEBI" id="CHEBI:57945"/>
        <dbReference type="EC" id="1.3.1.12"/>
    </reaction>
</comment>
<protein>
    <recommendedName>
        <fullName evidence="4">Prephenate dehydrogenase</fullName>
        <ecNumber evidence="3">1.3.1.12</ecNumber>
    </recommendedName>
</protein>
<evidence type="ECO:0000259" key="11">
    <source>
        <dbReference type="PROSITE" id="PS51176"/>
    </source>
</evidence>
<dbReference type="Pfam" id="PF20463">
    <property type="entry name" value="PDH_C"/>
    <property type="match status" value="1"/>
</dbReference>
<evidence type="ECO:0000259" key="12">
    <source>
        <dbReference type="PROSITE" id="PS51671"/>
    </source>
</evidence>
<dbReference type="PROSITE" id="PS51176">
    <property type="entry name" value="PDH_ADH"/>
    <property type="match status" value="1"/>
</dbReference>
<evidence type="ECO:0000256" key="10">
    <source>
        <dbReference type="ARBA" id="ARBA00049260"/>
    </source>
</evidence>
<evidence type="ECO:0000313" key="16">
    <source>
        <dbReference type="Proteomes" id="UP000243350"/>
    </source>
</evidence>
<dbReference type="InterPro" id="IPR003099">
    <property type="entry name" value="Prephen_DH"/>
</dbReference>
<comment type="pathway">
    <text evidence="1">Amino-acid biosynthesis; L-tyrosine biosynthesis; (4-hydroxyphenyl)pyruvate from prephenate (NAD(+) route): step 1/1.</text>
</comment>
<dbReference type="InterPro" id="IPR045865">
    <property type="entry name" value="ACT-like_dom_sf"/>
</dbReference>
<accession>A0A2K4DL55</accession>
<dbReference type="PANTHER" id="PTHR21363:SF0">
    <property type="entry name" value="PREPHENATE DEHYDROGENASE [NADP(+)]"/>
    <property type="match status" value="1"/>
</dbReference>
<evidence type="ECO:0000256" key="7">
    <source>
        <dbReference type="ARBA" id="ARBA00023002"/>
    </source>
</evidence>
<keyword evidence="5" id="KW-0827">Tyrosine biosynthesis</keyword>
<dbReference type="Gene3D" id="3.40.50.720">
    <property type="entry name" value="NAD(P)-binding Rossmann-like Domain"/>
    <property type="match status" value="1"/>
</dbReference>
<proteinExistence type="inferred from homology"/>
<dbReference type="GO" id="GO:0006571">
    <property type="term" value="P:tyrosine biosynthetic process"/>
    <property type="evidence" value="ECO:0007669"/>
    <property type="project" value="UniProtKB-UniPathway"/>
</dbReference>
<dbReference type="FunFam" id="1.10.3660.10:FF:000003">
    <property type="entry name" value="Prephenate dehydrogenase"/>
    <property type="match status" value="1"/>
</dbReference>
<dbReference type="GeneID" id="48888054"/>
<evidence type="ECO:0000313" key="13">
    <source>
        <dbReference type="EMBL" id="PTF13562.1"/>
    </source>
</evidence>
<dbReference type="RefSeq" id="WP_103166973.1">
    <property type="nucleotide sequence ID" value="NZ_JAHCOZ010000003.1"/>
</dbReference>
<dbReference type="Gene3D" id="1.10.3660.10">
    <property type="entry name" value="6-phosphogluconate dehydrogenase C-terminal like domain"/>
    <property type="match status" value="1"/>
</dbReference>
<evidence type="ECO:0000256" key="3">
    <source>
        <dbReference type="ARBA" id="ARBA00012068"/>
    </source>
</evidence>
<dbReference type="AlphaFoldDB" id="A0A2K4DL55"/>
<dbReference type="InterPro" id="IPR002912">
    <property type="entry name" value="ACT_dom"/>
</dbReference>
<dbReference type="InterPro" id="IPR046826">
    <property type="entry name" value="PDH_N"/>
</dbReference>
<reference evidence="13" key="2">
    <citation type="submission" date="2018-03" db="EMBL/GenBank/DDBJ databases">
        <authorList>
            <person name="Keele B.F."/>
        </authorList>
    </citation>
    <scope>NUCLEOTIDE SEQUENCE</scope>
    <source>
        <strain evidence="13">SNUC 4143</strain>
    </source>
</reference>
<evidence type="ECO:0000256" key="8">
    <source>
        <dbReference type="ARBA" id="ARBA00023027"/>
    </source>
</evidence>
<dbReference type="PANTHER" id="PTHR21363">
    <property type="entry name" value="PREPHENATE DEHYDROGENASE"/>
    <property type="match status" value="1"/>
</dbReference>
<evidence type="ECO:0000256" key="6">
    <source>
        <dbReference type="ARBA" id="ARBA00022605"/>
    </source>
</evidence>
<dbReference type="EMBL" id="PYZI01000001">
    <property type="protein sequence ID" value="PTF15612.1"/>
    <property type="molecule type" value="Genomic_DNA"/>
</dbReference>
<dbReference type="InterPro" id="IPR050812">
    <property type="entry name" value="Preph/Arog_dehydrog"/>
</dbReference>
<evidence type="ECO:0000256" key="1">
    <source>
        <dbReference type="ARBA" id="ARBA00005067"/>
    </source>
</evidence>
<feature type="domain" description="ACT" evidence="12">
    <location>
        <begin position="297"/>
        <end position="364"/>
    </location>
</feature>
<dbReference type="InterPro" id="IPR008927">
    <property type="entry name" value="6-PGluconate_DH-like_C_sf"/>
</dbReference>
<dbReference type="SUPFAM" id="SSF51735">
    <property type="entry name" value="NAD(P)-binding Rossmann-fold domains"/>
    <property type="match status" value="1"/>
</dbReference>
<feature type="domain" description="Prephenate/arogenate dehydrogenase" evidence="11">
    <location>
        <begin position="3"/>
        <end position="292"/>
    </location>
</feature>
<dbReference type="NCBIfam" id="NF005107">
    <property type="entry name" value="PRK06545.1-5"/>
    <property type="match status" value="1"/>
</dbReference>
<organism evidence="13 16">
    <name type="scientific">Staphylococcus devriesei</name>
    <dbReference type="NCBI Taxonomy" id="586733"/>
    <lineage>
        <taxon>Bacteria</taxon>
        <taxon>Bacillati</taxon>
        <taxon>Bacillota</taxon>
        <taxon>Bacilli</taxon>
        <taxon>Bacillales</taxon>
        <taxon>Staphylococcaceae</taxon>
        <taxon>Staphylococcus</taxon>
    </lineage>
</organism>
<name>A0A2K4DL55_9STAP</name>
<keyword evidence="9" id="KW-0057">Aromatic amino acid biosynthesis</keyword>
<dbReference type="UniPathway" id="UPA00122">
    <property type="reaction ID" value="UER00961"/>
</dbReference>
<keyword evidence="8" id="KW-0520">NAD</keyword>
<dbReference type="SUPFAM" id="SSF48179">
    <property type="entry name" value="6-phosphogluconate dehydrogenase C-terminal domain-like"/>
    <property type="match status" value="1"/>
</dbReference>
<dbReference type="EMBL" id="PYZH01000054">
    <property type="protein sequence ID" value="PTF13562.1"/>
    <property type="molecule type" value="Genomic_DNA"/>
</dbReference>
<evidence type="ECO:0000313" key="15">
    <source>
        <dbReference type="Proteomes" id="UP000242088"/>
    </source>
</evidence>
<comment type="similarity">
    <text evidence="2">Belongs to the prephenate/arogenate dehydrogenase family.</text>
</comment>
<evidence type="ECO:0000313" key="14">
    <source>
        <dbReference type="EMBL" id="PTF15612.1"/>
    </source>
</evidence>
<reference evidence="15 16" key="1">
    <citation type="journal article" date="2016" name="Front. Microbiol.">
        <title>Comprehensive Phylogenetic Analysis of Bovine Non-aureus Staphylococci Species Based on Whole-Genome Sequencing.</title>
        <authorList>
            <person name="Naushad S."/>
            <person name="Barkema H.W."/>
            <person name="Luby C."/>
            <person name="Condas L.A."/>
            <person name="Nobrega D.B."/>
            <person name="Carson D.A."/>
            <person name="De Buck J."/>
        </authorList>
    </citation>
    <scope>NUCLEOTIDE SEQUENCE [LARGE SCALE GENOMIC DNA]</scope>
    <source>
        <strain evidence="14 15">SNUC 1409</strain>
        <strain evidence="13 16">SNUC 4143</strain>
    </source>
</reference>
<evidence type="ECO:0000256" key="2">
    <source>
        <dbReference type="ARBA" id="ARBA00007964"/>
    </source>
</evidence>
<dbReference type="Proteomes" id="UP000242088">
    <property type="component" value="Unassembled WGS sequence"/>
</dbReference>
<keyword evidence="7" id="KW-0560">Oxidoreductase</keyword>
<reference evidence="14" key="3">
    <citation type="submission" date="2018-03" db="EMBL/GenBank/DDBJ databases">
        <authorList>
            <person name="Naushad S."/>
        </authorList>
    </citation>
    <scope>NUCLEOTIDE SEQUENCE</scope>
    <source>
        <strain evidence="14">SNUC 1409</strain>
    </source>
</reference>
<dbReference type="PROSITE" id="PS51671">
    <property type="entry name" value="ACT"/>
    <property type="match status" value="1"/>
</dbReference>
<sequence length="364" mass="40971">MVKHILFVGLGLIGGSLASNLKFYRPNIKISAFDTNISQLHKALSMKIIDTIVDDYATGVKDADVIIFATPVQQTDNYLKELPNYQTRPRLIITDTGSTKLTIQRHEDNLLKHNIHLVSGHPMAGSHKSGVLNAKSRLFENAYYILIYNNPLNDKAAEILQELLLSTSAKIITSSAEEHDFVTSIVSHVPHILAASLVHVSERNTFKHPLIKQLAAGGFRDLTRIASSNANMWKDITLSNKENILQGLEMIQQQIKDISNHIKNKDSKEIYNFFNNAKKYRDQLPVKQQGALNTEYALYIDIPDKVGMISKITTILSLHNISISNLKIVENREDILGALQIYFKTPTHRDLAIKVLSEFETHIL</sequence>
<evidence type="ECO:0000256" key="5">
    <source>
        <dbReference type="ARBA" id="ARBA00022498"/>
    </source>
</evidence>
<dbReference type="NCBIfam" id="NF005106">
    <property type="entry name" value="PRK06545.1-4"/>
    <property type="match status" value="1"/>
</dbReference>
<evidence type="ECO:0000256" key="4">
    <source>
        <dbReference type="ARBA" id="ARBA00016891"/>
    </source>
</evidence>
<dbReference type="InterPro" id="IPR036291">
    <property type="entry name" value="NAD(P)-bd_dom_sf"/>
</dbReference>
<dbReference type="EC" id="1.3.1.12" evidence="3"/>
<dbReference type="InterPro" id="IPR046825">
    <property type="entry name" value="PDH_C"/>
</dbReference>
<dbReference type="FunFam" id="3.40.50.720:FF:000208">
    <property type="entry name" value="Prephenate dehydrogenase"/>
    <property type="match status" value="1"/>
</dbReference>
<dbReference type="GO" id="GO:0004665">
    <property type="term" value="F:prephenate dehydrogenase (NADP+) activity"/>
    <property type="evidence" value="ECO:0007669"/>
    <property type="project" value="InterPro"/>
</dbReference>
<dbReference type="GO" id="GO:0008977">
    <property type="term" value="F:prephenate dehydrogenase (NAD+) activity"/>
    <property type="evidence" value="ECO:0007669"/>
    <property type="project" value="UniProtKB-EC"/>
</dbReference>
<dbReference type="GO" id="GO:0070403">
    <property type="term" value="F:NAD+ binding"/>
    <property type="evidence" value="ECO:0007669"/>
    <property type="project" value="InterPro"/>
</dbReference>
<keyword evidence="6" id="KW-0028">Amino-acid biosynthesis</keyword>
<gene>
    <name evidence="14" type="ORF">BUY47_02200</name>
    <name evidence="13" type="ORF">BUY48_08570</name>
</gene>
<comment type="caution">
    <text evidence="13">The sequence shown here is derived from an EMBL/GenBank/DDBJ whole genome shotgun (WGS) entry which is preliminary data.</text>
</comment>
<dbReference type="Proteomes" id="UP000243350">
    <property type="component" value="Unassembled WGS sequence"/>
</dbReference>
<evidence type="ECO:0000256" key="9">
    <source>
        <dbReference type="ARBA" id="ARBA00023141"/>
    </source>
</evidence>
<dbReference type="OrthoDB" id="9802008at2"/>